<evidence type="ECO:0000259" key="5">
    <source>
        <dbReference type="Pfam" id="PF00753"/>
    </source>
</evidence>
<dbReference type="EMBL" id="ML978142">
    <property type="protein sequence ID" value="KAF2092764.1"/>
    <property type="molecule type" value="Genomic_DNA"/>
</dbReference>
<sequence length="367" mass="41067">MTSVSVPPSNQTVNVRIFDTTFRIINGRPAAFMSPVIKGFDRMNALAYSFLVTHRDSKGKERKFLFDLGAPKDWKNDLPPSVSQHVKKWERAGIQVDVKQNISEILKDNGIPLEEIEAVIWSHPHWDHIGRPSLFPSTTKLIVGPDIKAKLGPGYPENENSPFRSEAFANREVVELSFESSAISIGHMRAIDFFGDGSFFFLDAPGHAVGHINALARTSTNPSTFLFMGGDSYHHCAELRPHEYAPLPNSIEVPNLNPYPCPGELFNSFHPCASQGNANNTPFVLVGEKSPAIDLAAAREVVDKIKAFDGDENILVIAAHDWSLLDVLDLYPQSANDWKMKGWKEKGRWRFLADFQKAIDFARRQKL</sequence>
<keyword evidence="3" id="KW-0378">Hydrolase</keyword>
<dbReference type="AlphaFoldDB" id="A0A9P4I5D9"/>
<reference evidence="6" key="1">
    <citation type="journal article" date="2020" name="Stud. Mycol.">
        <title>101 Dothideomycetes genomes: a test case for predicting lifestyles and emergence of pathogens.</title>
        <authorList>
            <person name="Haridas S."/>
            <person name="Albert R."/>
            <person name="Binder M."/>
            <person name="Bloem J."/>
            <person name="Labutti K."/>
            <person name="Salamov A."/>
            <person name="Andreopoulos B."/>
            <person name="Baker S."/>
            <person name="Barry K."/>
            <person name="Bills G."/>
            <person name="Bluhm B."/>
            <person name="Cannon C."/>
            <person name="Castanera R."/>
            <person name="Culley D."/>
            <person name="Daum C."/>
            <person name="Ezra D."/>
            <person name="Gonzalez J."/>
            <person name="Henrissat B."/>
            <person name="Kuo A."/>
            <person name="Liang C."/>
            <person name="Lipzen A."/>
            <person name="Lutzoni F."/>
            <person name="Magnuson J."/>
            <person name="Mondo S."/>
            <person name="Nolan M."/>
            <person name="Ohm R."/>
            <person name="Pangilinan J."/>
            <person name="Park H.-J."/>
            <person name="Ramirez L."/>
            <person name="Alfaro M."/>
            <person name="Sun H."/>
            <person name="Tritt A."/>
            <person name="Yoshinaga Y."/>
            <person name="Zwiers L.-H."/>
            <person name="Turgeon B."/>
            <person name="Goodwin S."/>
            <person name="Spatafora J."/>
            <person name="Crous P."/>
            <person name="Grigoriev I."/>
        </authorList>
    </citation>
    <scope>NUCLEOTIDE SEQUENCE</scope>
    <source>
        <strain evidence="6">CBS 133067</strain>
    </source>
</reference>
<evidence type="ECO:0000256" key="3">
    <source>
        <dbReference type="ARBA" id="ARBA00022801"/>
    </source>
</evidence>
<dbReference type="PANTHER" id="PTHR42978">
    <property type="entry name" value="QUORUM-QUENCHING LACTONASE YTNP-RELATED-RELATED"/>
    <property type="match status" value="1"/>
</dbReference>
<evidence type="ECO:0000313" key="7">
    <source>
        <dbReference type="Proteomes" id="UP000799772"/>
    </source>
</evidence>
<evidence type="ECO:0000256" key="2">
    <source>
        <dbReference type="ARBA" id="ARBA00022723"/>
    </source>
</evidence>
<evidence type="ECO:0000256" key="1">
    <source>
        <dbReference type="ARBA" id="ARBA00007749"/>
    </source>
</evidence>
<protein>
    <recommendedName>
        <fullName evidence="5">Metallo-beta-lactamase domain-containing protein</fullName>
    </recommendedName>
</protein>
<dbReference type="Gene3D" id="3.60.15.10">
    <property type="entry name" value="Ribonuclease Z/Hydroxyacylglutathione hydrolase-like"/>
    <property type="match status" value="1"/>
</dbReference>
<organism evidence="6 7">
    <name type="scientific">Rhizodiscina lignyota</name>
    <dbReference type="NCBI Taxonomy" id="1504668"/>
    <lineage>
        <taxon>Eukaryota</taxon>
        <taxon>Fungi</taxon>
        <taxon>Dikarya</taxon>
        <taxon>Ascomycota</taxon>
        <taxon>Pezizomycotina</taxon>
        <taxon>Dothideomycetes</taxon>
        <taxon>Pleosporomycetidae</taxon>
        <taxon>Aulographales</taxon>
        <taxon>Rhizodiscinaceae</taxon>
        <taxon>Rhizodiscina</taxon>
    </lineage>
</organism>
<dbReference type="PANTHER" id="PTHR42978:SF5">
    <property type="entry name" value="METALLO-BETA-LACTAMASE DOMAIN-CONTAINING PROTEIN"/>
    <property type="match status" value="1"/>
</dbReference>
<dbReference type="InterPro" id="IPR001279">
    <property type="entry name" value="Metallo-B-lactamas"/>
</dbReference>
<keyword evidence="2" id="KW-0479">Metal-binding</keyword>
<dbReference type="SUPFAM" id="SSF56281">
    <property type="entry name" value="Metallo-hydrolase/oxidoreductase"/>
    <property type="match status" value="1"/>
</dbReference>
<comment type="caution">
    <text evidence="6">The sequence shown here is derived from an EMBL/GenBank/DDBJ whole genome shotgun (WGS) entry which is preliminary data.</text>
</comment>
<comment type="similarity">
    <text evidence="1">Belongs to the metallo-beta-lactamase superfamily.</text>
</comment>
<evidence type="ECO:0000313" key="6">
    <source>
        <dbReference type="EMBL" id="KAF2092764.1"/>
    </source>
</evidence>
<accession>A0A9P4I5D9</accession>
<proteinExistence type="inferred from homology"/>
<gene>
    <name evidence="6" type="ORF">NA57DRAFT_69540</name>
</gene>
<keyword evidence="7" id="KW-1185">Reference proteome</keyword>
<dbReference type="CDD" id="cd07730">
    <property type="entry name" value="metallo-hydrolase-like_MBL-fold"/>
    <property type="match status" value="1"/>
</dbReference>
<dbReference type="GO" id="GO:0016787">
    <property type="term" value="F:hydrolase activity"/>
    <property type="evidence" value="ECO:0007669"/>
    <property type="project" value="UniProtKB-KW"/>
</dbReference>
<dbReference type="OrthoDB" id="10250730at2759"/>
<dbReference type="InterPro" id="IPR051013">
    <property type="entry name" value="MBL_superfamily_lactonases"/>
</dbReference>
<keyword evidence="4" id="KW-0862">Zinc</keyword>
<evidence type="ECO:0000256" key="4">
    <source>
        <dbReference type="ARBA" id="ARBA00022833"/>
    </source>
</evidence>
<feature type="domain" description="Metallo-beta-lactamase" evidence="5">
    <location>
        <begin position="90"/>
        <end position="208"/>
    </location>
</feature>
<name>A0A9P4I5D9_9PEZI</name>
<dbReference type="Pfam" id="PF00753">
    <property type="entry name" value="Lactamase_B"/>
    <property type="match status" value="1"/>
</dbReference>
<dbReference type="GO" id="GO:0046872">
    <property type="term" value="F:metal ion binding"/>
    <property type="evidence" value="ECO:0007669"/>
    <property type="project" value="UniProtKB-KW"/>
</dbReference>
<dbReference type="InterPro" id="IPR036866">
    <property type="entry name" value="RibonucZ/Hydroxyglut_hydro"/>
</dbReference>
<dbReference type="Proteomes" id="UP000799772">
    <property type="component" value="Unassembled WGS sequence"/>
</dbReference>